<protein>
    <submittedName>
        <fullName evidence="1">Late embryogenesis abundant protein</fullName>
    </submittedName>
</protein>
<dbReference type="AlphaFoldDB" id="A0A200QRE2"/>
<dbReference type="OMA" id="NTKSCQD"/>
<sequence>MANKLLPLKNSFLTLISRRAYSVLATENAKMASSTATVMKKVLSESGNAGTEAAGAESNKEVFWMKDPKTGYWIPESHFDEVDVVELREKFLSKKY</sequence>
<evidence type="ECO:0000313" key="2">
    <source>
        <dbReference type="Proteomes" id="UP000195402"/>
    </source>
</evidence>
<dbReference type="Proteomes" id="UP000195402">
    <property type="component" value="Unassembled WGS sequence"/>
</dbReference>
<dbReference type="Pfam" id="PF03242">
    <property type="entry name" value="LEA_3a"/>
    <property type="match status" value="1"/>
</dbReference>
<dbReference type="InterPro" id="IPR004926">
    <property type="entry name" value="LEA_3a"/>
</dbReference>
<evidence type="ECO:0000313" key="1">
    <source>
        <dbReference type="EMBL" id="OVA13021.1"/>
    </source>
</evidence>
<dbReference type="PANTHER" id="PTHR33509:SF21">
    <property type="entry name" value="OS02G0564600 PROTEIN"/>
    <property type="match status" value="1"/>
</dbReference>
<dbReference type="OrthoDB" id="780319at2759"/>
<gene>
    <name evidence="1" type="ORF">BVC80_8945g30</name>
</gene>
<accession>A0A200QRE2</accession>
<dbReference type="InParanoid" id="A0A200QRE2"/>
<keyword evidence="2" id="KW-1185">Reference proteome</keyword>
<reference evidence="1 2" key="1">
    <citation type="journal article" date="2017" name="Mol. Plant">
        <title>The Genome of Medicinal Plant Macleaya cordata Provides New Insights into Benzylisoquinoline Alkaloids Metabolism.</title>
        <authorList>
            <person name="Liu X."/>
            <person name="Liu Y."/>
            <person name="Huang P."/>
            <person name="Ma Y."/>
            <person name="Qing Z."/>
            <person name="Tang Q."/>
            <person name="Cao H."/>
            <person name="Cheng P."/>
            <person name="Zheng Y."/>
            <person name="Yuan Z."/>
            <person name="Zhou Y."/>
            <person name="Liu J."/>
            <person name="Tang Z."/>
            <person name="Zhuo Y."/>
            <person name="Zhang Y."/>
            <person name="Yu L."/>
            <person name="Huang J."/>
            <person name="Yang P."/>
            <person name="Peng Q."/>
            <person name="Zhang J."/>
            <person name="Jiang W."/>
            <person name="Zhang Z."/>
            <person name="Lin K."/>
            <person name="Ro D.K."/>
            <person name="Chen X."/>
            <person name="Xiong X."/>
            <person name="Shang Y."/>
            <person name="Huang S."/>
            <person name="Zeng J."/>
        </authorList>
    </citation>
    <scope>NUCLEOTIDE SEQUENCE [LARGE SCALE GENOMIC DNA]</scope>
    <source>
        <strain evidence="2">cv. BLH2017</strain>
        <tissue evidence="1">Root</tissue>
    </source>
</reference>
<comment type="caution">
    <text evidence="1">The sequence shown here is derived from an EMBL/GenBank/DDBJ whole genome shotgun (WGS) entry which is preliminary data.</text>
</comment>
<organism evidence="1 2">
    <name type="scientific">Macleaya cordata</name>
    <name type="common">Five-seeded plume-poppy</name>
    <name type="synonym">Bocconia cordata</name>
    <dbReference type="NCBI Taxonomy" id="56857"/>
    <lineage>
        <taxon>Eukaryota</taxon>
        <taxon>Viridiplantae</taxon>
        <taxon>Streptophyta</taxon>
        <taxon>Embryophyta</taxon>
        <taxon>Tracheophyta</taxon>
        <taxon>Spermatophyta</taxon>
        <taxon>Magnoliopsida</taxon>
        <taxon>Ranunculales</taxon>
        <taxon>Papaveraceae</taxon>
        <taxon>Papaveroideae</taxon>
        <taxon>Macleaya</taxon>
    </lineage>
</organism>
<dbReference type="PANTHER" id="PTHR33509">
    <property type="entry name" value="LATE EMBRYOGENIS ABUNDANT PROTEIN 2-RELATED"/>
    <property type="match status" value="1"/>
</dbReference>
<proteinExistence type="predicted"/>
<name>A0A200QRE2_MACCD</name>
<dbReference type="EMBL" id="MVGT01001244">
    <property type="protein sequence ID" value="OVA13021.1"/>
    <property type="molecule type" value="Genomic_DNA"/>
</dbReference>